<dbReference type="SUPFAM" id="SSF48452">
    <property type="entry name" value="TPR-like"/>
    <property type="match status" value="1"/>
</dbReference>
<sequence>MTLSQVERRTILGQSIPENAAEGESSTVLAKLLVEGSYMEILQSSTAKAIFGTDLSSDSSMDVTDTPSPFSSEFSASDIRPFVTSLTRQYAEHGPGGLLQIVMVGAACLNAFIQTNWTGPELRLDPAALLPKALAERWKESFISTTPLELPEDASKHEIGRREQMGRVYLGAKQSDERAELDRTLIRIMEVDGEEAYALAPRPLYLYLARLLLVDIPATSDEVLQQFDTEAPSARWWAARTLSIQQSLLDYPSQTLLDQITDHFAKLRQHMPESPGQKILKSITSADSDARMVPDEERSNNSANVDDTLIEDGTTGGTSGTADEGDNDVVPKDESVENGQWSPVPVADRELWARYLLELGVLYSQHKMPLDAKKHLSLAQAASGLQWKMTGAKGRRTRFQTFDVTQLVLLAKSAQRVDSEHNPMPESLELNDDTLLENIKFTDPSIELDRQEDLQTIDKCILLALCLNVQNENPAHGLTSEQMMPFVVRVLQHTGNWSVYTMGLLLRSRLESAKSRTVERATLQMQTLVDQITHPLPDTTEAGAAERLRYLSVLSLPSQWEMERELANMFMELGVVRSSLDIYERLQMWDEVISCYTLLGQTEVAERIVRREIELNPDRPKLWCVLGDLKCDPEHWRHAWEVSGQRYARAMRSLGAYHFGKNEYAASAECYEKAVNLNPLFEKSWYILGCAAMHIGNWQLAIKSFLHVVRIDENNGESWNNLATVYLRLGKDYQMRALHALREAIKFKHESWQVWSNFLHVSLGLGLLSLSIQAMGRMVDLRAAKDGAECIDVDSLRSMIGMMSHGTAFQGLSGAEAERKEHKLTTQMEALLVGKIEARITNSAPLWRVMADYWFWRRDYRHCLDNHIKAYRCVSQLPQVSYAPPVFKDAVDAAMTLVEVYENLGDKMQVVRVPTTESGDQVLPDRDAAATDTADLSERKTSAVEQPVCADWRRQSKMLLRGLIGKGKESFEGTPDYTRLTEALQELRQE</sequence>
<evidence type="ECO:0000256" key="1">
    <source>
        <dbReference type="ARBA" id="ARBA00022737"/>
    </source>
</evidence>
<proteinExistence type="predicted"/>
<dbReference type="OrthoDB" id="1936594at2759"/>
<dbReference type="EMBL" id="KZ303499">
    <property type="protein sequence ID" value="PIA16519.1"/>
    <property type="molecule type" value="Genomic_DNA"/>
</dbReference>
<name>A0A2G5BBX6_COERN</name>
<dbReference type="PANTHER" id="PTHR16193">
    <property type="entry name" value="TETRATRICOPEPTIDE REPEAT PROTEIN 27"/>
    <property type="match status" value="1"/>
</dbReference>
<evidence type="ECO:0000256" key="2">
    <source>
        <dbReference type="ARBA" id="ARBA00022803"/>
    </source>
</evidence>
<dbReference type="PROSITE" id="PS50005">
    <property type="entry name" value="TPR"/>
    <property type="match status" value="2"/>
</dbReference>
<dbReference type="InterPro" id="IPR019734">
    <property type="entry name" value="TPR_rpt"/>
</dbReference>
<dbReference type="InterPro" id="IPR011990">
    <property type="entry name" value="TPR-like_helical_dom_sf"/>
</dbReference>
<organism evidence="5 6">
    <name type="scientific">Coemansia reversa (strain ATCC 12441 / NRRL 1564)</name>
    <dbReference type="NCBI Taxonomy" id="763665"/>
    <lineage>
        <taxon>Eukaryota</taxon>
        <taxon>Fungi</taxon>
        <taxon>Fungi incertae sedis</taxon>
        <taxon>Zoopagomycota</taxon>
        <taxon>Kickxellomycotina</taxon>
        <taxon>Kickxellomycetes</taxon>
        <taxon>Kickxellales</taxon>
        <taxon>Kickxellaceae</taxon>
        <taxon>Coemansia</taxon>
    </lineage>
</organism>
<dbReference type="InterPro" id="IPR044244">
    <property type="entry name" value="TTC27/Emw1"/>
</dbReference>
<dbReference type="SMART" id="SM00028">
    <property type="entry name" value="TPR"/>
    <property type="match status" value="4"/>
</dbReference>
<keyword evidence="1" id="KW-0677">Repeat</keyword>
<protein>
    <submittedName>
        <fullName evidence="5">TPR-like protein</fullName>
    </submittedName>
</protein>
<gene>
    <name evidence="5" type="ORF">COEREDRAFT_81187</name>
</gene>
<dbReference type="Gene3D" id="1.25.40.10">
    <property type="entry name" value="Tetratricopeptide repeat domain"/>
    <property type="match status" value="1"/>
</dbReference>
<dbReference type="PANTHER" id="PTHR16193:SF0">
    <property type="entry name" value="TETRATRICOPEPTIDE REPEAT PROTEIN 27"/>
    <property type="match status" value="1"/>
</dbReference>
<keyword evidence="6" id="KW-1185">Reference proteome</keyword>
<evidence type="ECO:0000313" key="5">
    <source>
        <dbReference type="EMBL" id="PIA16519.1"/>
    </source>
</evidence>
<accession>A0A2G5BBX6</accession>
<evidence type="ECO:0000256" key="4">
    <source>
        <dbReference type="SAM" id="MobiDB-lite"/>
    </source>
</evidence>
<feature type="compositionally biased region" description="Basic and acidic residues" evidence="4">
    <location>
        <begin position="288"/>
        <end position="299"/>
    </location>
</feature>
<evidence type="ECO:0000313" key="6">
    <source>
        <dbReference type="Proteomes" id="UP000242474"/>
    </source>
</evidence>
<evidence type="ECO:0000256" key="3">
    <source>
        <dbReference type="PROSITE-ProRule" id="PRU00339"/>
    </source>
</evidence>
<feature type="repeat" description="TPR" evidence="3">
    <location>
        <begin position="682"/>
        <end position="715"/>
    </location>
</feature>
<dbReference type="Pfam" id="PF13181">
    <property type="entry name" value="TPR_8"/>
    <property type="match status" value="1"/>
</dbReference>
<keyword evidence="2 3" id="KW-0802">TPR repeat</keyword>
<dbReference type="Proteomes" id="UP000242474">
    <property type="component" value="Unassembled WGS sequence"/>
</dbReference>
<reference evidence="5 6" key="1">
    <citation type="journal article" date="2015" name="Genome Biol. Evol.">
        <title>Phylogenomic analyses indicate that early fungi evolved digesting cell walls of algal ancestors of land plants.</title>
        <authorList>
            <person name="Chang Y."/>
            <person name="Wang S."/>
            <person name="Sekimoto S."/>
            <person name="Aerts A.L."/>
            <person name="Choi C."/>
            <person name="Clum A."/>
            <person name="LaButti K.M."/>
            <person name="Lindquist E.A."/>
            <person name="Yee Ngan C."/>
            <person name="Ohm R.A."/>
            <person name="Salamov A.A."/>
            <person name="Grigoriev I.V."/>
            <person name="Spatafora J.W."/>
            <person name="Berbee M.L."/>
        </authorList>
    </citation>
    <scope>NUCLEOTIDE SEQUENCE [LARGE SCALE GENOMIC DNA]</scope>
    <source>
        <strain evidence="5 6">NRRL 1564</strain>
    </source>
</reference>
<feature type="region of interest" description="Disordered" evidence="4">
    <location>
        <begin position="916"/>
        <end position="940"/>
    </location>
</feature>
<feature type="repeat" description="TPR" evidence="3">
    <location>
        <begin position="648"/>
        <end position="681"/>
    </location>
</feature>
<feature type="region of interest" description="Disordered" evidence="4">
    <location>
        <begin position="286"/>
        <end position="342"/>
    </location>
</feature>
<dbReference type="STRING" id="763665.A0A2G5BBX6"/>
<dbReference type="AlphaFoldDB" id="A0A2G5BBX6"/>